<keyword evidence="3" id="KW-1185">Reference proteome</keyword>
<comment type="caution">
    <text evidence="2">The sequence shown here is derived from an EMBL/GenBank/DDBJ whole genome shotgun (WGS) entry which is preliminary data.</text>
</comment>
<dbReference type="Proteomes" id="UP001271007">
    <property type="component" value="Unassembled WGS sequence"/>
</dbReference>
<evidence type="ECO:0000313" key="2">
    <source>
        <dbReference type="EMBL" id="KAK3050273.1"/>
    </source>
</evidence>
<dbReference type="PANTHER" id="PTHR36847">
    <property type="entry name" value="AMIDOLIGASE ENZYME"/>
    <property type="match status" value="1"/>
</dbReference>
<evidence type="ECO:0000256" key="1">
    <source>
        <dbReference type="SAM" id="MobiDB-lite"/>
    </source>
</evidence>
<feature type="compositionally biased region" description="Polar residues" evidence="1">
    <location>
        <begin position="182"/>
        <end position="191"/>
    </location>
</feature>
<organism evidence="2 3">
    <name type="scientific">Extremus antarcticus</name>
    <dbReference type="NCBI Taxonomy" id="702011"/>
    <lineage>
        <taxon>Eukaryota</taxon>
        <taxon>Fungi</taxon>
        <taxon>Dikarya</taxon>
        <taxon>Ascomycota</taxon>
        <taxon>Pezizomycotina</taxon>
        <taxon>Dothideomycetes</taxon>
        <taxon>Dothideomycetidae</taxon>
        <taxon>Mycosphaerellales</taxon>
        <taxon>Extremaceae</taxon>
        <taxon>Extremus</taxon>
    </lineage>
</organism>
<dbReference type="EMBL" id="JAWDJX010000033">
    <property type="protein sequence ID" value="KAK3050273.1"/>
    <property type="molecule type" value="Genomic_DNA"/>
</dbReference>
<feature type="region of interest" description="Disordered" evidence="1">
    <location>
        <begin position="391"/>
        <end position="424"/>
    </location>
</feature>
<accession>A0AAJ0GAB8</accession>
<feature type="region of interest" description="Disordered" evidence="1">
    <location>
        <begin position="167"/>
        <end position="203"/>
    </location>
</feature>
<evidence type="ECO:0000313" key="3">
    <source>
        <dbReference type="Proteomes" id="UP001271007"/>
    </source>
</evidence>
<sequence length="505" mass="55456">MADLNLTFGIELEFLVICTENANPHNVISEQLHNAGILVTGHNTANNMVQADHASPQLYDRWIVQREHLELSPAEQEIFKKDLFKKGWKLENAEITSRKLNFFTEDWSGEVEAVLETLRRINESESYHLITNASTGLHVHVGNDTQPIPLRTAKNIYQLLTASTTSTHLIESKSPTPHAEPTPTSLPASSTRSKHKHPASLNGWKPRSSTAFIDIEHVETYAALGKLFTPYIREDDRELSGHISAINFDNLFSVNENDRSTATGTVEFRQHCGTLDIQAINAWIRLTTTIVRFAHEATDAEFVYLLTRAFEYDYTLRDLLLGIELSLEVVDYYTNLSAGGNEAGTTVTALPPTSVTNLGDSDKLMHDSDPALPNIVGSAGTVATAPFFSTSPSLGDSHPASSASTPLFPPTATEAGTTPTAAPPPHSLLRRDSHHPLTDPTLLLTLNARENQERKSTTTVTATIAEKAQSGIYGYAPDGPRLVAPSYQWIQDSLHAAIARLPEVR</sequence>
<name>A0AAJ0GAB8_9PEZI</name>
<gene>
    <name evidence="2" type="ORF">LTR09_008422</name>
</gene>
<feature type="compositionally biased region" description="Low complexity" evidence="1">
    <location>
        <begin position="410"/>
        <end position="420"/>
    </location>
</feature>
<evidence type="ECO:0008006" key="4">
    <source>
        <dbReference type="Google" id="ProtNLM"/>
    </source>
</evidence>
<protein>
    <recommendedName>
        <fullName evidence="4">Amidoligase</fullName>
    </recommendedName>
</protein>
<reference evidence="2" key="1">
    <citation type="submission" date="2023-04" db="EMBL/GenBank/DDBJ databases">
        <title>Black Yeasts Isolated from many extreme environments.</title>
        <authorList>
            <person name="Coleine C."/>
            <person name="Stajich J.E."/>
            <person name="Selbmann L."/>
        </authorList>
    </citation>
    <scope>NUCLEOTIDE SEQUENCE</scope>
    <source>
        <strain evidence="2">CCFEE 5312</strain>
    </source>
</reference>
<dbReference type="PANTHER" id="PTHR36847:SF1">
    <property type="entry name" value="AMIDOLIGASE ENZYME"/>
    <property type="match status" value="1"/>
</dbReference>
<dbReference type="InterPro" id="IPR022025">
    <property type="entry name" value="Amidoligase_2"/>
</dbReference>
<feature type="compositionally biased region" description="Polar residues" evidence="1">
    <location>
        <begin position="391"/>
        <end position="405"/>
    </location>
</feature>
<dbReference type="Pfam" id="PF12224">
    <property type="entry name" value="Amidoligase_2"/>
    <property type="match status" value="1"/>
</dbReference>
<proteinExistence type="predicted"/>
<dbReference type="AlphaFoldDB" id="A0AAJ0GAB8"/>